<dbReference type="AlphaFoldDB" id="A0AAV0WAR2"/>
<evidence type="ECO:0000256" key="1">
    <source>
        <dbReference type="SAM" id="MobiDB-lite"/>
    </source>
</evidence>
<dbReference type="InterPro" id="IPR008906">
    <property type="entry name" value="HATC_C_dom"/>
</dbReference>
<evidence type="ECO:0000259" key="2">
    <source>
        <dbReference type="Pfam" id="PF05699"/>
    </source>
</evidence>
<dbReference type="PANTHER" id="PTHR46289:SF14">
    <property type="entry name" value="DUF4371 DOMAIN-CONTAINING PROTEIN"/>
    <property type="match status" value="1"/>
</dbReference>
<organism evidence="3 4">
    <name type="scientific">Macrosiphum euphorbiae</name>
    <name type="common">potato aphid</name>
    <dbReference type="NCBI Taxonomy" id="13131"/>
    <lineage>
        <taxon>Eukaryota</taxon>
        <taxon>Metazoa</taxon>
        <taxon>Ecdysozoa</taxon>
        <taxon>Arthropoda</taxon>
        <taxon>Hexapoda</taxon>
        <taxon>Insecta</taxon>
        <taxon>Pterygota</taxon>
        <taxon>Neoptera</taxon>
        <taxon>Paraneoptera</taxon>
        <taxon>Hemiptera</taxon>
        <taxon>Sternorrhyncha</taxon>
        <taxon>Aphidomorpha</taxon>
        <taxon>Aphidoidea</taxon>
        <taxon>Aphididae</taxon>
        <taxon>Macrosiphini</taxon>
        <taxon>Macrosiphum</taxon>
    </lineage>
</organism>
<keyword evidence="4" id="KW-1185">Reference proteome</keyword>
<feature type="region of interest" description="Disordered" evidence="1">
    <location>
        <begin position="62"/>
        <end position="85"/>
    </location>
</feature>
<dbReference type="InterPro" id="IPR012337">
    <property type="entry name" value="RNaseH-like_sf"/>
</dbReference>
<protein>
    <recommendedName>
        <fullName evidence="2">HAT C-terminal dimerisation domain-containing protein</fullName>
    </recommendedName>
</protein>
<dbReference type="SUPFAM" id="SSF53098">
    <property type="entry name" value="Ribonuclease H-like"/>
    <property type="match status" value="1"/>
</dbReference>
<gene>
    <name evidence="3" type="ORF">MEUPH1_LOCUS9112</name>
</gene>
<dbReference type="GO" id="GO:0046983">
    <property type="term" value="F:protein dimerization activity"/>
    <property type="evidence" value="ECO:0007669"/>
    <property type="project" value="InterPro"/>
</dbReference>
<proteinExistence type="predicted"/>
<feature type="domain" description="HAT C-terminal dimerisation" evidence="2">
    <location>
        <begin position="87"/>
        <end position="156"/>
    </location>
</feature>
<evidence type="ECO:0000313" key="4">
    <source>
        <dbReference type="Proteomes" id="UP001160148"/>
    </source>
</evidence>
<reference evidence="3 4" key="1">
    <citation type="submission" date="2023-01" db="EMBL/GenBank/DDBJ databases">
        <authorList>
            <person name="Whitehead M."/>
        </authorList>
    </citation>
    <scope>NUCLEOTIDE SEQUENCE [LARGE SCALE GENOMIC DNA]</scope>
</reference>
<accession>A0AAV0WAR2</accession>
<dbReference type="InterPro" id="IPR052958">
    <property type="entry name" value="IFN-induced_PKR_regulator"/>
</dbReference>
<dbReference type="PANTHER" id="PTHR46289">
    <property type="entry name" value="52 KDA REPRESSOR OF THE INHIBITOR OF THE PROTEIN KINASE-LIKE PROTEIN-RELATED"/>
    <property type="match status" value="1"/>
</dbReference>
<comment type="caution">
    <text evidence="3">The sequence shown here is derived from an EMBL/GenBank/DDBJ whole genome shotgun (WGS) entry which is preliminary data.</text>
</comment>
<dbReference type="Proteomes" id="UP001160148">
    <property type="component" value="Unassembled WGS sequence"/>
</dbReference>
<name>A0AAV0WAR2_9HEMI</name>
<evidence type="ECO:0000313" key="3">
    <source>
        <dbReference type="EMBL" id="CAI6352926.1"/>
    </source>
</evidence>
<sequence length="189" mass="21816">MSVNQGKPCPDDMFDSLKIWIPQIDQDALRMEYTVFSKSCLEFQSQINPEKVHDYTEINFSDDNEHENESDENHENETQDTNINRSKKTTPLQLLQLLNSFDLITAFPNLYLVYKHLCTIPTTSVSCERSFSKLKLIKTRLRSTMAQSRLESLILISCEKDLTNSINIDEAIDKLALTSDVMKKSLLFK</sequence>
<dbReference type="EMBL" id="CARXXK010000002">
    <property type="protein sequence ID" value="CAI6352926.1"/>
    <property type="molecule type" value="Genomic_DNA"/>
</dbReference>
<dbReference type="Pfam" id="PF05699">
    <property type="entry name" value="Dimer_Tnp_hAT"/>
    <property type="match status" value="1"/>
</dbReference>